<evidence type="ECO:0008006" key="3">
    <source>
        <dbReference type="Google" id="ProtNLM"/>
    </source>
</evidence>
<name>A0ABQ6AP62_9BRAD</name>
<reference evidence="2" key="1">
    <citation type="journal article" date="2019" name="Int. J. Syst. Evol. Microbiol.">
        <title>The Global Catalogue of Microorganisms (GCM) 10K type strain sequencing project: providing services to taxonomists for standard genome sequencing and annotation.</title>
        <authorList>
            <consortium name="The Broad Institute Genomics Platform"/>
            <consortium name="The Broad Institute Genome Sequencing Center for Infectious Disease"/>
            <person name="Wu L."/>
            <person name="Ma J."/>
        </authorList>
    </citation>
    <scope>NUCLEOTIDE SEQUENCE [LARGE SCALE GENOMIC DNA]</scope>
    <source>
        <strain evidence="2">NBRC 102520</strain>
    </source>
</reference>
<dbReference type="EMBL" id="BSOW01000002">
    <property type="protein sequence ID" value="GLR84052.1"/>
    <property type="molecule type" value="Genomic_DNA"/>
</dbReference>
<proteinExistence type="predicted"/>
<dbReference type="Proteomes" id="UP001156905">
    <property type="component" value="Unassembled WGS sequence"/>
</dbReference>
<accession>A0ABQ6AP62</accession>
<organism evidence="1 2">
    <name type="scientific">Bradyrhizobium iriomotense</name>
    <dbReference type="NCBI Taxonomy" id="441950"/>
    <lineage>
        <taxon>Bacteria</taxon>
        <taxon>Pseudomonadati</taxon>
        <taxon>Pseudomonadota</taxon>
        <taxon>Alphaproteobacteria</taxon>
        <taxon>Hyphomicrobiales</taxon>
        <taxon>Nitrobacteraceae</taxon>
        <taxon>Bradyrhizobium</taxon>
    </lineage>
</organism>
<sequence>MRTTQFIYRATGSVFFDSPKCRAAVPARDPLLKYALQQASLDYAVRSIRHQVGPQLDCPRLSLAGVVLDRMDGLFLLKVHNIKPKRSEREQARLEFALRCNGLRLLERDAREIRTDPLFSNARQVWEHERYDVSLLDRLRISVALAEYGPQSIRDLEARSRPEGNVLAAACALACQNLLTLNIQDSPLGPLTMVAAK</sequence>
<gene>
    <name evidence="1" type="ORF">GCM10007857_07620</name>
</gene>
<evidence type="ECO:0000313" key="2">
    <source>
        <dbReference type="Proteomes" id="UP001156905"/>
    </source>
</evidence>
<evidence type="ECO:0000313" key="1">
    <source>
        <dbReference type="EMBL" id="GLR84052.1"/>
    </source>
</evidence>
<keyword evidence="2" id="KW-1185">Reference proteome</keyword>
<protein>
    <recommendedName>
        <fullName evidence="3">TnsA endonuclease N-terminal domain-containing protein</fullName>
    </recommendedName>
</protein>
<comment type="caution">
    <text evidence="1">The sequence shown here is derived from an EMBL/GenBank/DDBJ whole genome shotgun (WGS) entry which is preliminary data.</text>
</comment>